<evidence type="ECO:0000256" key="1">
    <source>
        <dbReference type="ARBA" id="ARBA00022723"/>
    </source>
</evidence>
<keyword evidence="1" id="KW-0479">Metal-binding</keyword>
<feature type="compositionally biased region" description="Basic and acidic residues" evidence="9">
    <location>
        <begin position="188"/>
        <end position="201"/>
    </location>
</feature>
<keyword evidence="4" id="KW-0238">DNA-binding</keyword>
<feature type="region of interest" description="Disordered" evidence="9">
    <location>
        <begin position="570"/>
        <end position="591"/>
    </location>
</feature>
<keyword evidence="5" id="KW-0010">Activator</keyword>
<dbReference type="InterPro" id="IPR036864">
    <property type="entry name" value="Zn2-C6_fun-type_DNA-bd_sf"/>
</dbReference>
<protein>
    <recommendedName>
        <fullName evidence="14">Zn(2)-C6 fungal-type domain-containing protein</fullName>
    </recommendedName>
</protein>
<reference evidence="12 13" key="1">
    <citation type="submission" date="2023-01" db="EMBL/GenBank/DDBJ databases">
        <title>Analysis of 21 Apiospora genomes using comparative genomics revels a genus with tremendous synthesis potential of carbohydrate active enzymes and secondary metabolites.</title>
        <authorList>
            <person name="Sorensen T."/>
        </authorList>
    </citation>
    <scope>NUCLEOTIDE SEQUENCE [LARGE SCALE GENOMIC DNA]</scope>
    <source>
        <strain evidence="12 13">CBS 83171</strain>
    </source>
</reference>
<keyword evidence="13" id="KW-1185">Reference proteome</keyword>
<evidence type="ECO:0000256" key="9">
    <source>
        <dbReference type="SAM" id="MobiDB-lite"/>
    </source>
</evidence>
<evidence type="ECO:0000256" key="6">
    <source>
        <dbReference type="ARBA" id="ARBA00023163"/>
    </source>
</evidence>
<feature type="compositionally biased region" description="Low complexity" evidence="9">
    <location>
        <begin position="157"/>
        <end position="175"/>
    </location>
</feature>
<dbReference type="InterPro" id="IPR007219">
    <property type="entry name" value="XnlR_reg_dom"/>
</dbReference>
<dbReference type="SUPFAM" id="SSF57701">
    <property type="entry name" value="Zn2/Cys6 DNA-binding domain"/>
    <property type="match status" value="1"/>
</dbReference>
<dbReference type="EMBL" id="JAQQWM010000006">
    <property type="protein sequence ID" value="KAK8060392.1"/>
    <property type="molecule type" value="Genomic_DNA"/>
</dbReference>
<dbReference type="PANTHER" id="PTHR47663:SF1">
    <property type="entry name" value="XYLANOLYTIC TRANSCRIPTIONAL ACTIVATOR XLNR-RELATED"/>
    <property type="match status" value="1"/>
</dbReference>
<feature type="compositionally biased region" description="Low complexity" evidence="9">
    <location>
        <begin position="73"/>
        <end position="86"/>
    </location>
</feature>
<keyword evidence="2" id="KW-0862">Zinc</keyword>
<comment type="caution">
    <text evidence="12">The sequence shown here is derived from an EMBL/GenBank/DDBJ whole genome shotgun (WGS) entry which is preliminary data.</text>
</comment>
<gene>
    <name evidence="12" type="ORF">PG996_010322</name>
</gene>
<keyword evidence="7" id="KW-0539">Nucleus</keyword>
<evidence type="ECO:0000256" key="4">
    <source>
        <dbReference type="ARBA" id="ARBA00023125"/>
    </source>
</evidence>
<dbReference type="Gene3D" id="4.10.240.10">
    <property type="entry name" value="Zn(2)-C6 fungal-type DNA-binding domain"/>
    <property type="match status" value="1"/>
</dbReference>
<keyword evidence="6" id="KW-0804">Transcription</keyword>
<accession>A0ABR1UNA2</accession>
<dbReference type="SMART" id="SM00906">
    <property type="entry name" value="Fungal_trans"/>
    <property type="match status" value="1"/>
</dbReference>
<dbReference type="Proteomes" id="UP001446871">
    <property type="component" value="Unassembled WGS sequence"/>
</dbReference>
<dbReference type="Pfam" id="PF04082">
    <property type="entry name" value="Fungal_trans"/>
    <property type="match status" value="1"/>
</dbReference>
<evidence type="ECO:0000256" key="7">
    <source>
        <dbReference type="ARBA" id="ARBA00023242"/>
    </source>
</evidence>
<evidence type="ECO:0000313" key="12">
    <source>
        <dbReference type="EMBL" id="KAK8060392.1"/>
    </source>
</evidence>
<dbReference type="SMART" id="SM00066">
    <property type="entry name" value="GAL4"/>
    <property type="match status" value="1"/>
</dbReference>
<evidence type="ECO:0000256" key="5">
    <source>
        <dbReference type="ARBA" id="ARBA00023159"/>
    </source>
</evidence>
<dbReference type="CDD" id="cd00067">
    <property type="entry name" value="GAL4"/>
    <property type="match status" value="1"/>
</dbReference>
<evidence type="ECO:0000256" key="2">
    <source>
        <dbReference type="ARBA" id="ARBA00022833"/>
    </source>
</evidence>
<feature type="domain" description="Zn(2)-C6 fungal-type" evidence="10">
    <location>
        <begin position="90"/>
        <end position="150"/>
    </location>
</feature>
<evidence type="ECO:0000313" key="13">
    <source>
        <dbReference type="Proteomes" id="UP001446871"/>
    </source>
</evidence>
<evidence type="ECO:0000256" key="8">
    <source>
        <dbReference type="ARBA" id="ARBA00037990"/>
    </source>
</evidence>
<evidence type="ECO:0000259" key="10">
    <source>
        <dbReference type="SMART" id="SM00066"/>
    </source>
</evidence>
<comment type="similarity">
    <text evidence="8">Belongs to the xlnR/xlr1 family.</text>
</comment>
<name>A0ABR1UNA2_9PEZI</name>
<evidence type="ECO:0000256" key="3">
    <source>
        <dbReference type="ARBA" id="ARBA00023015"/>
    </source>
</evidence>
<organism evidence="12 13">
    <name type="scientific">Apiospora saccharicola</name>
    <dbReference type="NCBI Taxonomy" id="335842"/>
    <lineage>
        <taxon>Eukaryota</taxon>
        <taxon>Fungi</taxon>
        <taxon>Dikarya</taxon>
        <taxon>Ascomycota</taxon>
        <taxon>Pezizomycotina</taxon>
        <taxon>Sordariomycetes</taxon>
        <taxon>Xylariomycetidae</taxon>
        <taxon>Amphisphaeriales</taxon>
        <taxon>Apiosporaceae</taxon>
        <taxon>Apiospora</taxon>
    </lineage>
</organism>
<feature type="region of interest" description="Disordered" evidence="9">
    <location>
        <begin position="67"/>
        <end position="86"/>
    </location>
</feature>
<sequence length="954" mass="104846">MLSNPLQRFSPYHSLPANTLLSNAHVPTSHLHAAGLDAFGHGSQYSLQHLQQHVGVHAPHLARAPQTKHRQHPYGGPAPRATGAAGPIRRRISRACDQCNQLRTKCDGQHPCAHCIGRYSHQQQLQTAAKFSPEFGLGCEYIRERKKRGKASRKDLAQQAAAQAATASGQSGAQSPLSGGDNDISASEQRHDNPTSSKSERQSTASEKALNDLNEDSTGRSQRTGSLDSLAEISSHQPHLTTHHAAMDRDQLDSPTSLDLNGFGNVQNPYNRQSLGAHMMAGPSHTPYGAGQANLSDYPDIPYALQTQNPANYATNPSANFRMATSPLSTYPMAGETSPGWMSMPSPPAQYQSHIPPPSYHQQLRYPVLNPLIPHLGSIIPISLACDLIDLYFSSSSSAHAHPMSPYVLGFVFRKRSFLHPSKPRQCQPALLASMLWVAAQTSDASFLTSVPSARGKICQKLLELTVSLLKPLIHTPSGEASPVSSPPIDGVALGGLGVAMPGSMSLENLSGESGAFGAAGSLDDVITYIHLATVVSASEYKGASLRWWNAAWSLARELKLGRELPLSASMGQTDEDGNGINASDDGEDELGNNMASGAVTDEEREERRRIWWLTYIVDRHLALCYNRPLFLLDIECEGLMQPMDDTEWQNGNFRSNVTDPALPGDRVRGPHFECTGHSIFGYFLPLMTILGEIVDLHHARNHPRFGVGFRSAREWDDQAAEITRHLEMYERSLKQFEQQHFQSSAEDKNEQSATLEMPSELDHLDTVSVRSIRTNSSRMTESDIQTRIVMSYGTHVMHVLHILLTGKWDPINLLDDNDLWISSQGFITATGHAVSAAEAISNILEFDPGLEFMPFFFGIYLLQGSFLLLLIADKLQLEASASVVRACETIIRAHEACMVTLSTEYQRNFSKVMRSALAQVRGRVPEDLHEQHQRRRELLALYRWTGDGTGLAL</sequence>
<evidence type="ECO:0008006" key="14">
    <source>
        <dbReference type="Google" id="ProtNLM"/>
    </source>
</evidence>
<feature type="domain" description="Xylanolytic transcriptional activator regulatory" evidence="11">
    <location>
        <begin position="545"/>
        <end position="647"/>
    </location>
</feature>
<feature type="region of interest" description="Disordered" evidence="9">
    <location>
        <begin position="150"/>
        <end position="225"/>
    </location>
</feature>
<dbReference type="InterPro" id="IPR051439">
    <property type="entry name" value="XlnR/Xlr1"/>
</dbReference>
<dbReference type="Pfam" id="PF00172">
    <property type="entry name" value="Zn_clus"/>
    <property type="match status" value="1"/>
</dbReference>
<dbReference type="InterPro" id="IPR001138">
    <property type="entry name" value="Zn2Cys6_DnaBD"/>
</dbReference>
<proteinExistence type="inferred from homology"/>
<evidence type="ECO:0000259" key="11">
    <source>
        <dbReference type="SMART" id="SM00906"/>
    </source>
</evidence>
<keyword evidence="3" id="KW-0805">Transcription regulation</keyword>
<dbReference type="PANTHER" id="PTHR47663">
    <property type="entry name" value="XYLANOLYTIC TRANSCRIPTIONAL ACTIVATOR XLNR-RELATED"/>
    <property type="match status" value="1"/>
</dbReference>